<evidence type="ECO:0008006" key="3">
    <source>
        <dbReference type="Google" id="ProtNLM"/>
    </source>
</evidence>
<evidence type="ECO:0000313" key="1">
    <source>
        <dbReference type="EMBL" id="MBM6851576.1"/>
    </source>
</evidence>
<reference evidence="1 2" key="1">
    <citation type="journal article" date="2021" name="Sci. Rep.">
        <title>The distribution of antibiotic resistance genes in chicken gut microbiota commensals.</title>
        <authorList>
            <person name="Juricova H."/>
            <person name="Matiasovicova J."/>
            <person name="Kubasova T."/>
            <person name="Cejkova D."/>
            <person name="Rychlik I."/>
        </authorList>
    </citation>
    <scope>NUCLEOTIDE SEQUENCE [LARGE SCALE GENOMIC DNA]</scope>
    <source>
        <strain evidence="1 2">An411</strain>
    </source>
</reference>
<protein>
    <recommendedName>
        <fullName evidence="3">Transposase</fullName>
    </recommendedName>
</protein>
<keyword evidence="2" id="KW-1185">Reference proteome</keyword>
<dbReference type="EMBL" id="JACSNX010000013">
    <property type="protein sequence ID" value="MBM6851576.1"/>
    <property type="molecule type" value="Genomic_DNA"/>
</dbReference>
<sequence length="81" mass="9433">MATWKVLDLRQRKTYGPHDGELIVLHMIPKSAWGRSERYLTGRLRTEAGRTWMLSGGSVASPAELRKHYDLRWLRLPEDTI</sequence>
<evidence type="ECO:0000313" key="2">
    <source>
        <dbReference type="Proteomes" id="UP000719500"/>
    </source>
</evidence>
<dbReference type="Proteomes" id="UP000719500">
    <property type="component" value="Unassembled WGS sequence"/>
</dbReference>
<organism evidence="1 2">
    <name type="scientific">Oscillibacter valericigenes</name>
    <dbReference type="NCBI Taxonomy" id="351091"/>
    <lineage>
        <taxon>Bacteria</taxon>
        <taxon>Bacillati</taxon>
        <taxon>Bacillota</taxon>
        <taxon>Clostridia</taxon>
        <taxon>Eubacteriales</taxon>
        <taxon>Oscillospiraceae</taxon>
        <taxon>Oscillibacter</taxon>
    </lineage>
</organism>
<proteinExistence type="predicted"/>
<gene>
    <name evidence="1" type="ORF">H9X91_09040</name>
</gene>
<accession>A0ABS2FX24</accession>
<dbReference type="RefSeq" id="WP_204804486.1">
    <property type="nucleotide sequence ID" value="NZ_JACSNX010000013.1"/>
</dbReference>
<comment type="caution">
    <text evidence="1">The sequence shown here is derived from an EMBL/GenBank/DDBJ whole genome shotgun (WGS) entry which is preliminary data.</text>
</comment>
<name>A0ABS2FX24_9FIRM</name>